<gene>
    <name evidence="4" type="ORF">S01H1_83410</name>
</gene>
<protein>
    <recommendedName>
        <fullName evidence="3">Sulfatase N-terminal domain-containing protein</fullName>
    </recommendedName>
</protein>
<dbReference type="EMBL" id="BARS01056698">
    <property type="protein sequence ID" value="GAG44952.1"/>
    <property type="molecule type" value="Genomic_DNA"/>
</dbReference>
<name>X0YCH2_9ZZZZ</name>
<proteinExistence type="inferred from homology"/>
<feature type="domain" description="Sulfatase N-terminal" evidence="3">
    <location>
        <begin position="34"/>
        <end position="131"/>
    </location>
</feature>
<dbReference type="NCBIfam" id="TIGR01409">
    <property type="entry name" value="TAT_signal_seq"/>
    <property type="match status" value="1"/>
</dbReference>
<dbReference type="PROSITE" id="PS51318">
    <property type="entry name" value="TAT"/>
    <property type="match status" value="1"/>
</dbReference>
<accession>X0YCH2</accession>
<feature type="non-terminal residue" evidence="4">
    <location>
        <position position="134"/>
    </location>
</feature>
<dbReference type="Gene3D" id="3.40.720.10">
    <property type="entry name" value="Alkaline Phosphatase, subunit A"/>
    <property type="match status" value="1"/>
</dbReference>
<organism evidence="4">
    <name type="scientific">marine sediment metagenome</name>
    <dbReference type="NCBI Taxonomy" id="412755"/>
    <lineage>
        <taxon>unclassified sequences</taxon>
        <taxon>metagenomes</taxon>
        <taxon>ecological metagenomes</taxon>
    </lineage>
</organism>
<dbReference type="GO" id="GO:0004065">
    <property type="term" value="F:arylsulfatase activity"/>
    <property type="evidence" value="ECO:0007669"/>
    <property type="project" value="TreeGrafter"/>
</dbReference>
<dbReference type="InterPro" id="IPR000917">
    <property type="entry name" value="Sulfatase_N"/>
</dbReference>
<dbReference type="PANTHER" id="PTHR42693:SF53">
    <property type="entry name" value="ENDO-4-O-SULFATASE"/>
    <property type="match status" value="1"/>
</dbReference>
<reference evidence="4" key="1">
    <citation type="journal article" date="2014" name="Front. Microbiol.">
        <title>High frequency of phylogenetically diverse reductive dehalogenase-homologous genes in deep subseafloor sedimentary metagenomes.</title>
        <authorList>
            <person name="Kawai M."/>
            <person name="Futagami T."/>
            <person name="Toyoda A."/>
            <person name="Takaki Y."/>
            <person name="Nishi S."/>
            <person name="Hori S."/>
            <person name="Arai W."/>
            <person name="Tsubouchi T."/>
            <person name="Morono Y."/>
            <person name="Uchiyama I."/>
            <person name="Ito T."/>
            <person name="Fujiyama A."/>
            <person name="Inagaki F."/>
            <person name="Takami H."/>
        </authorList>
    </citation>
    <scope>NUCLEOTIDE SEQUENCE</scope>
    <source>
        <strain evidence="4">Expedition CK06-06</strain>
    </source>
</reference>
<dbReference type="InterPro" id="IPR050738">
    <property type="entry name" value="Sulfatase"/>
</dbReference>
<comment type="similarity">
    <text evidence="1">Belongs to the sulfatase family.</text>
</comment>
<dbReference type="InterPro" id="IPR017850">
    <property type="entry name" value="Alkaline_phosphatase_core_sf"/>
</dbReference>
<comment type="caution">
    <text evidence="4">The sequence shown here is derived from an EMBL/GenBank/DDBJ whole genome shotgun (WGS) entry which is preliminary data.</text>
</comment>
<evidence type="ECO:0000256" key="1">
    <source>
        <dbReference type="ARBA" id="ARBA00008779"/>
    </source>
</evidence>
<dbReference type="InterPro" id="IPR019546">
    <property type="entry name" value="TAT_signal_bac_arc"/>
</dbReference>
<evidence type="ECO:0000259" key="3">
    <source>
        <dbReference type="Pfam" id="PF00884"/>
    </source>
</evidence>
<sequence length="134" mass="14142">MTVSRRGFLKATAAGTLAGHLPATAEAADGRRLNLLWIMTDQQPVNTIGAYGNPTVKTPHLDRIAAEGARFDRFHISAFPCSPSRASMFTGLEAHNHGVVKNDIPLADDVPALGDVLKDAGYATGYVGRANSGL</sequence>
<evidence type="ECO:0000313" key="4">
    <source>
        <dbReference type="EMBL" id="GAG44952.1"/>
    </source>
</evidence>
<dbReference type="Pfam" id="PF00884">
    <property type="entry name" value="Sulfatase"/>
    <property type="match status" value="1"/>
</dbReference>
<dbReference type="AlphaFoldDB" id="X0YCH2"/>
<evidence type="ECO:0000256" key="2">
    <source>
        <dbReference type="ARBA" id="ARBA00022801"/>
    </source>
</evidence>
<dbReference type="PANTHER" id="PTHR42693">
    <property type="entry name" value="ARYLSULFATASE FAMILY MEMBER"/>
    <property type="match status" value="1"/>
</dbReference>
<dbReference type="SUPFAM" id="SSF53649">
    <property type="entry name" value="Alkaline phosphatase-like"/>
    <property type="match status" value="1"/>
</dbReference>
<keyword evidence="2" id="KW-0378">Hydrolase</keyword>
<dbReference type="InterPro" id="IPR006311">
    <property type="entry name" value="TAT_signal"/>
</dbReference>